<reference evidence="2" key="1">
    <citation type="submission" date="2016-10" db="EMBL/GenBank/DDBJ databases">
        <authorList>
            <person name="Varghese N."/>
            <person name="Submissions S."/>
        </authorList>
    </citation>
    <scope>NUCLEOTIDE SEQUENCE [LARGE SCALE GENOMIC DNA]</scope>
    <source>
        <strain evidence="2">DSM 3384</strain>
    </source>
</reference>
<gene>
    <name evidence="1" type="ORF">SAMN04487931_11358</name>
</gene>
<protein>
    <submittedName>
        <fullName evidence="1">Uncharacterized protein</fullName>
    </submittedName>
</protein>
<accession>A0A1H2JKN2</accession>
<evidence type="ECO:0000313" key="2">
    <source>
        <dbReference type="Proteomes" id="UP000199608"/>
    </source>
</evidence>
<organism evidence="1 2">
    <name type="scientific">Desulfobacula phenolica</name>
    <dbReference type="NCBI Taxonomy" id="90732"/>
    <lineage>
        <taxon>Bacteria</taxon>
        <taxon>Pseudomonadati</taxon>
        <taxon>Thermodesulfobacteriota</taxon>
        <taxon>Desulfobacteria</taxon>
        <taxon>Desulfobacterales</taxon>
        <taxon>Desulfobacteraceae</taxon>
        <taxon>Desulfobacula</taxon>
    </lineage>
</organism>
<dbReference type="RefSeq" id="WP_092237332.1">
    <property type="nucleotide sequence ID" value="NZ_FNLL01000013.1"/>
</dbReference>
<sequence>MKKFTINIAMPLFLLLVLIFTGCSQPVIKPQLKSEFDQKIDRLILETVSNCRTKISQNAPVAIVSKALLEGKNYTRLDEMMVQRMETRLASDREIINLSRENWFELRESKPFSLNGHPSAHADFLDGFIVFIVDVEPDEIFEQIKVSITAKDAESRKLSGVKGQTMLNYDEASPGTLLLKTSAKSNPLPLGLKENPYGSMEQLCYSMASELSFALKRGINFGKQIASDDEIQVVLCSNSFKSTNPMFKTALIQELQQALVSMDGMTFAVSREDVGPVFKQIDFYQKNNHLFEIDNEKFKPGSVLLMAQTKSKPYTTMKQVALRAVWRVSPITDKNGGFVPQNISGTYVSGFTSRAWFNGEVPLVLKNKEYIPQSIPNKMHTPPYHTLPDKGFD</sequence>
<dbReference type="Proteomes" id="UP000199608">
    <property type="component" value="Unassembled WGS sequence"/>
</dbReference>
<evidence type="ECO:0000313" key="1">
    <source>
        <dbReference type="EMBL" id="SDU57019.1"/>
    </source>
</evidence>
<dbReference type="EMBL" id="FNLL01000013">
    <property type="protein sequence ID" value="SDU57019.1"/>
    <property type="molecule type" value="Genomic_DNA"/>
</dbReference>
<keyword evidence="2" id="KW-1185">Reference proteome</keyword>
<proteinExistence type="predicted"/>
<dbReference type="AlphaFoldDB" id="A0A1H2JKN2"/>
<dbReference type="PROSITE" id="PS51257">
    <property type="entry name" value="PROKAR_LIPOPROTEIN"/>
    <property type="match status" value="1"/>
</dbReference>
<name>A0A1H2JKN2_9BACT</name>